<comment type="caution">
    <text evidence="2">The sequence shown here is derived from an EMBL/GenBank/DDBJ whole genome shotgun (WGS) entry which is preliminary data.</text>
</comment>
<organism evidence="2 3">
    <name type="scientific">Parasulfitobacter algicola</name>
    <dbReference type="NCBI Taxonomy" id="2614809"/>
    <lineage>
        <taxon>Bacteria</taxon>
        <taxon>Pseudomonadati</taxon>
        <taxon>Pseudomonadota</taxon>
        <taxon>Alphaproteobacteria</taxon>
        <taxon>Rhodobacterales</taxon>
        <taxon>Roseobacteraceae</taxon>
        <taxon>Parasulfitobacter</taxon>
    </lineage>
</organism>
<evidence type="ECO:0000256" key="1">
    <source>
        <dbReference type="SAM" id="Phobius"/>
    </source>
</evidence>
<gene>
    <name evidence="2" type="ORF">HRQ87_09550</name>
</gene>
<dbReference type="EMBL" id="JABUFE010000004">
    <property type="protein sequence ID" value="NSX55044.1"/>
    <property type="molecule type" value="Genomic_DNA"/>
</dbReference>
<reference evidence="2 3" key="1">
    <citation type="submission" date="2020-06" db="EMBL/GenBank/DDBJ databases">
        <title>Sulfitobacter algicola sp. nov., isolated from green algae.</title>
        <authorList>
            <person name="Wang C."/>
        </authorList>
    </citation>
    <scope>NUCLEOTIDE SEQUENCE [LARGE SCALE GENOMIC DNA]</scope>
    <source>
        <strain evidence="2 3">1151</strain>
    </source>
</reference>
<name>A0ABX2IX58_9RHOB</name>
<dbReference type="Proteomes" id="UP000777935">
    <property type="component" value="Unassembled WGS sequence"/>
</dbReference>
<keyword evidence="1" id="KW-0472">Membrane</keyword>
<evidence type="ECO:0000313" key="2">
    <source>
        <dbReference type="EMBL" id="NSX55044.1"/>
    </source>
</evidence>
<keyword evidence="1" id="KW-1133">Transmembrane helix</keyword>
<evidence type="ECO:0000313" key="3">
    <source>
        <dbReference type="Proteomes" id="UP000777935"/>
    </source>
</evidence>
<keyword evidence="1" id="KW-0812">Transmembrane</keyword>
<keyword evidence="3" id="KW-1185">Reference proteome</keyword>
<dbReference type="RefSeq" id="WP_174137661.1">
    <property type="nucleotide sequence ID" value="NZ_JABUFE010000004.1"/>
</dbReference>
<accession>A0ABX2IX58</accession>
<feature type="transmembrane region" description="Helical" evidence="1">
    <location>
        <begin position="106"/>
        <end position="124"/>
    </location>
</feature>
<sequence>MTALKQYARLETTGLWRSSKEAQRKDVIVSFGDATLVIADKNDRALSHWSLSAVDRLNPGQTPALYGPEGDDQEQLEIADDDMILAIEKVRKAVERHRPHPGRLRLLGFAGSFVAVLIILILWLPGALRDHSLRVVPDVKRAEIGNALLAKIERIAGQPCMSPAGSQALDMMRSRVMIANPITIYQSGLPITVHLPGGAILAQAKIFEDHDAPEVAAGYLVAEAARARQSDALKDLLDHAGFIATFRFLTTANFPDAALTRYAETLLSTPPKPIDDEDLLAAFDAADLPISPYAYALDPSGETTLALIEADPISPQTTSQILPDGDWISLQGICGE</sequence>
<protein>
    <submittedName>
        <fullName evidence="2">Uncharacterized protein</fullName>
    </submittedName>
</protein>
<proteinExistence type="predicted"/>